<protein>
    <submittedName>
        <fullName evidence="1">Uncharacterized protein</fullName>
    </submittedName>
</protein>
<dbReference type="KEGG" id="vg:65128670"/>
<keyword evidence="2" id="KW-1185">Reference proteome</keyword>
<dbReference type="EMBL" id="MT774377">
    <property type="protein sequence ID" value="QOR58214.1"/>
    <property type="molecule type" value="Genomic_DNA"/>
</dbReference>
<accession>A0A7M1RVQ5</accession>
<sequence length="922" mass="101854">MPIDIRTAGYQKRERVAAPLDVYNSTLNTLQQKHDTAIETSNQIKTFLANKQLNEAENEWLDNYSRDINAQIEASAQDGSYATALTAAKRLAGEVASNPGLIGRERYQQEFKKFQGEVTNSNAYDGDVKAYTLEQNKYNYQDQIDETGKVIGGNQFQPNYRPVEQIDYSALYQKVLSTVGVDSSSGEQLVWGDAEGNLKDGQGNIAAGDVPYLKTASGVQQLSADKIRAAFESALNETPGARASLEQDYKVNVWKANKGNKNNLVTKPDGTIMSQREFEENLFAPRYAASAYRRVESRINPELGFNILAAARKNSAKPKTGKEPDLLPSLATIGGKEKVEPDTPAKVQSQLNTLNGQLSNMFSSYGISKSLPLDEAYSKLRSGIANNVTLSDTAKKQLLDEANTYYRGIANANNRLDAMKGHLTQEEQYASEFLGKRLSNGDMADTNNPMQLEYANRMNKLFTDSKGNSFDTVLVNPINDSSKAAIISKLRIDMGLTNQDVSFSKIGDKEYIRISKDAYIRLAPEIADVLKLSPVGFTTGNNAPEKFTRNDEVFYGNKVYGSLTTIAIASFRAIGRGEIITAKSTKDSPAYVYEKAAQMSNAATKRISKSLPPSYVDVNVFDLPPHIVATGQGFEDDQLKNYNERVMNMISIANPGSIVIKKRNAEGVLEPVEDSRERDAIMQTIQAQVKKKNINNGWCSSASTGEYGVFLNIPYTPKTGKNSAKNPDFEMEERIQNAVAGDYMITGAILNDEIERFKSLPAVKAMDTLNSIKYNNALKRNYRLSDAEFGDGTYSAVTDGGSFYQILDANDEPVIKITEGELFQRMFQNNQANAILAPVKEDINLISARNGSIANSPIEELQVIARPLMQKAMIMAGATGNLRELDIDTKRQVFQFFNRMYSGLTGESPSQVILNQMNDLMN</sequence>
<proteinExistence type="predicted"/>
<evidence type="ECO:0000313" key="2">
    <source>
        <dbReference type="Proteomes" id="UP000593899"/>
    </source>
</evidence>
<reference evidence="1 2" key="1">
    <citation type="submission" date="2020-07" db="EMBL/GenBank/DDBJ databases">
        <title>Taxonomic proposal: Crassvirales, a new order of highly abundant and diverse bacterial viruses.</title>
        <authorList>
            <person name="Shkoporov A.N."/>
            <person name="Stockdale S.R."/>
            <person name="Guerin E."/>
            <person name="Ross R.P."/>
            <person name="Hill C."/>
        </authorList>
    </citation>
    <scope>NUCLEOTIDE SEQUENCE [LARGE SCALE GENOMIC DNA]</scope>
</reference>
<organism evidence="1 2">
    <name type="scientific">uncultured phage cr107_1</name>
    <dbReference type="NCBI Taxonomy" id="2772061"/>
    <lineage>
        <taxon>Viruses</taxon>
        <taxon>Duplodnaviria</taxon>
        <taxon>Heunggongvirae</taxon>
        <taxon>Uroviricota</taxon>
        <taxon>Caudoviricetes</taxon>
        <taxon>Crassvirales</taxon>
        <taxon>Intestiviridae</taxon>
        <taxon>Churivirinae</taxon>
        <taxon>Jahgtovirus</taxon>
        <taxon>Jahgtovirus intestinihominis</taxon>
    </lineage>
</organism>
<evidence type="ECO:0000313" key="1">
    <source>
        <dbReference type="EMBL" id="QOR58214.1"/>
    </source>
</evidence>
<dbReference type="Proteomes" id="UP000593899">
    <property type="component" value="Segment"/>
</dbReference>
<dbReference type="GeneID" id="65128670"/>
<name>A0A7M1RVQ5_9CAUD</name>
<dbReference type="RefSeq" id="YP_010110372.1">
    <property type="nucleotide sequence ID" value="NC_055870.1"/>
</dbReference>